<evidence type="ECO:0000313" key="2">
    <source>
        <dbReference type="Proteomes" id="UP000799118"/>
    </source>
</evidence>
<sequence>MTHFLKIKQEVETDTRRDDIEMQGFLHSNKLFSRPGDSDSCCVHVPEPAFLSRDRV</sequence>
<reference evidence="1" key="1">
    <citation type="journal article" date="2019" name="Environ. Microbiol.">
        <title>Fungal ecological strategies reflected in gene transcription - a case study of two litter decomposers.</title>
        <authorList>
            <person name="Barbi F."/>
            <person name="Kohler A."/>
            <person name="Barry K."/>
            <person name="Baskaran P."/>
            <person name="Daum C."/>
            <person name="Fauchery L."/>
            <person name="Ihrmark K."/>
            <person name="Kuo A."/>
            <person name="LaButti K."/>
            <person name="Lipzen A."/>
            <person name="Morin E."/>
            <person name="Grigoriev I.V."/>
            <person name="Henrissat B."/>
            <person name="Lindahl B."/>
            <person name="Martin F."/>
        </authorList>
    </citation>
    <scope>NUCLEOTIDE SEQUENCE</scope>
    <source>
        <strain evidence="1">JB14</strain>
    </source>
</reference>
<evidence type="ECO:0000313" key="1">
    <source>
        <dbReference type="EMBL" id="KAE9382370.1"/>
    </source>
</evidence>
<gene>
    <name evidence="1" type="ORF">BT96DRAFT_1027676</name>
</gene>
<dbReference type="EMBL" id="ML771668">
    <property type="protein sequence ID" value="KAE9382370.1"/>
    <property type="molecule type" value="Genomic_DNA"/>
</dbReference>
<name>A0A6A4GA72_9AGAR</name>
<proteinExistence type="predicted"/>
<dbReference type="AlphaFoldDB" id="A0A6A4GA72"/>
<dbReference type="Proteomes" id="UP000799118">
    <property type="component" value="Unassembled WGS sequence"/>
</dbReference>
<keyword evidence="2" id="KW-1185">Reference proteome</keyword>
<organism evidence="1 2">
    <name type="scientific">Gymnopus androsaceus JB14</name>
    <dbReference type="NCBI Taxonomy" id="1447944"/>
    <lineage>
        <taxon>Eukaryota</taxon>
        <taxon>Fungi</taxon>
        <taxon>Dikarya</taxon>
        <taxon>Basidiomycota</taxon>
        <taxon>Agaricomycotina</taxon>
        <taxon>Agaricomycetes</taxon>
        <taxon>Agaricomycetidae</taxon>
        <taxon>Agaricales</taxon>
        <taxon>Marasmiineae</taxon>
        <taxon>Omphalotaceae</taxon>
        <taxon>Gymnopus</taxon>
    </lineage>
</organism>
<protein>
    <submittedName>
        <fullName evidence="1">Uncharacterized protein</fullName>
    </submittedName>
</protein>
<accession>A0A6A4GA72</accession>